<dbReference type="InterPro" id="IPR036513">
    <property type="entry name" value="STAS_dom_sf"/>
</dbReference>
<dbReference type="InterPro" id="IPR003658">
    <property type="entry name" value="Anti-sigma_ant"/>
</dbReference>
<comment type="caution">
    <text evidence="4">The sequence shown here is derived from an EMBL/GenBank/DDBJ whole genome shotgun (WGS) entry which is preliminary data.</text>
</comment>
<name>A0A9X2GLR2_9ACTN</name>
<feature type="domain" description="STAS" evidence="3">
    <location>
        <begin position="1"/>
        <end position="110"/>
    </location>
</feature>
<reference evidence="4" key="1">
    <citation type="submission" date="2022-06" db="EMBL/GenBank/DDBJ databases">
        <title>Sequencing the genomes of 1000 actinobacteria strains.</title>
        <authorList>
            <person name="Klenk H.-P."/>
        </authorList>
    </citation>
    <scope>NUCLEOTIDE SEQUENCE</scope>
    <source>
        <strain evidence="4">DSM 46694</strain>
    </source>
</reference>
<dbReference type="NCBIfam" id="TIGR00377">
    <property type="entry name" value="ant_ant_sig"/>
    <property type="match status" value="1"/>
</dbReference>
<dbReference type="Pfam" id="PF01740">
    <property type="entry name" value="STAS"/>
    <property type="match status" value="1"/>
</dbReference>
<evidence type="ECO:0000313" key="4">
    <source>
        <dbReference type="EMBL" id="MCP2356853.1"/>
    </source>
</evidence>
<dbReference type="PANTHER" id="PTHR33495:SF2">
    <property type="entry name" value="ANTI-SIGMA FACTOR ANTAGONIST TM_1081-RELATED"/>
    <property type="match status" value="1"/>
</dbReference>
<dbReference type="PANTHER" id="PTHR33495">
    <property type="entry name" value="ANTI-SIGMA FACTOR ANTAGONIST TM_1081-RELATED-RELATED"/>
    <property type="match status" value="1"/>
</dbReference>
<evidence type="ECO:0000259" key="3">
    <source>
        <dbReference type="PROSITE" id="PS50801"/>
    </source>
</evidence>
<evidence type="ECO:0000313" key="5">
    <source>
        <dbReference type="Proteomes" id="UP001139648"/>
    </source>
</evidence>
<sequence length="130" mass="13634">MRLTCRHLPGASVITIDGEVDATTSRQLDTYLTLARRSLNDHLVIDASRMPFLDSTGLAVLLAAAALAHAHGAAVHLAGPQPRVARILEIAGATSVVRIYDHLEQALAAIERMTADGFPEPGHAPGVGGL</sequence>
<organism evidence="4 5">
    <name type="scientific">Nonomuraea thailandensis</name>
    <dbReference type="NCBI Taxonomy" id="1188745"/>
    <lineage>
        <taxon>Bacteria</taxon>
        <taxon>Bacillati</taxon>
        <taxon>Actinomycetota</taxon>
        <taxon>Actinomycetes</taxon>
        <taxon>Streptosporangiales</taxon>
        <taxon>Streptosporangiaceae</taxon>
        <taxon>Nonomuraea</taxon>
    </lineage>
</organism>
<dbReference type="CDD" id="cd07043">
    <property type="entry name" value="STAS_anti-anti-sigma_factors"/>
    <property type="match status" value="1"/>
</dbReference>
<dbReference type="PROSITE" id="PS50801">
    <property type="entry name" value="STAS"/>
    <property type="match status" value="1"/>
</dbReference>
<dbReference type="InterPro" id="IPR002645">
    <property type="entry name" value="STAS_dom"/>
</dbReference>
<keyword evidence="5" id="KW-1185">Reference proteome</keyword>
<dbReference type="GO" id="GO:0043856">
    <property type="term" value="F:anti-sigma factor antagonist activity"/>
    <property type="evidence" value="ECO:0007669"/>
    <property type="project" value="InterPro"/>
</dbReference>
<evidence type="ECO:0000256" key="1">
    <source>
        <dbReference type="ARBA" id="ARBA00009013"/>
    </source>
</evidence>
<dbReference type="Gene3D" id="3.30.750.24">
    <property type="entry name" value="STAS domain"/>
    <property type="match status" value="1"/>
</dbReference>
<comment type="similarity">
    <text evidence="1 2">Belongs to the anti-sigma-factor antagonist family.</text>
</comment>
<dbReference type="AlphaFoldDB" id="A0A9X2GLR2"/>
<dbReference type="Proteomes" id="UP001139648">
    <property type="component" value="Unassembled WGS sequence"/>
</dbReference>
<dbReference type="RefSeq" id="WP_253744022.1">
    <property type="nucleotide sequence ID" value="NZ_BAABKA010000063.1"/>
</dbReference>
<proteinExistence type="inferred from homology"/>
<gene>
    <name evidence="4" type="ORF">HD597_003873</name>
</gene>
<accession>A0A9X2GLR2</accession>
<protein>
    <recommendedName>
        <fullName evidence="2">Anti-sigma factor antagonist</fullName>
    </recommendedName>
</protein>
<evidence type="ECO:0000256" key="2">
    <source>
        <dbReference type="RuleBase" id="RU003749"/>
    </source>
</evidence>
<dbReference type="SUPFAM" id="SSF52091">
    <property type="entry name" value="SpoIIaa-like"/>
    <property type="match status" value="1"/>
</dbReference>
<dbReference type="EMBL" id="JAMZEB010000002">
    <property type="protein sequence ID" value="MCP2356853.1"/>
    <property type="molecule type" value="Genomic_DNA"/>
</dbReference>